<name>T1H118_MEGSC</name>
<evidence type="ECO:0000313" key="1">
    <source>
        <dbReference type="EnsemblMetazoa" id="MESCA009869-PA"/>
    </source>
</evidence>
<dbReference type="HOGENOM" id="CLU_2161245_0_0_1"/>
<keyword evidence="2" id="KW-1185">Reference proteome</keyword>
<reference evidence="2" key="1">
    <citation type="submission" date="2013-02" db="EMBL/GenBank/DDBJ databases">
        <authorList>
            <person name="Hughes D."/>
        </authorList>
    </citation>
    <scope>NUCLEOTIDE SEQUENCE</scope>
    <source>
        <strain>Durham</strain>
        <strain evidence="2">NC isolate 2 -- Noor lab</strain>
    </source>
</reference>
<dbReference type="AlphaFoldDB" id="T1H118"/>
<proteinExistence type="predicted"/>
<accession>T1H118</accession>
<protein>
    <submittedName>
        <fullName evidence="1">Uncharacterized protein</fullName>
    </submittedName>
</protein>
<dbReference type="EMBL" id="CAQQ02166208">
    <property type="status" value="NOT_ANNOTATED_CDS"/>
    <property type="molecule type" value="Genomic_DNA"/>
</dbReference>
<organism evidence="1 2">
    <name type="scientific">Megaselia scalaris</name>
    <name type="common">Humpbacked fly</name>
    <name type="synonym">Phora scalaris</name>
    <dbReference type="NCBI Taxonomy" id="36166"/>
    <lineage>
        <taxon>Eukaryota</taxon>
        <taxon>Metazoa</taxon>
        <taxon>Ecdysozoa</taxon>
        <taxon>Arthropoda</taxon>
        <taxon>Hexapoda</taxon>
        <taxon>Insecta</taxon>
        <taxon>Pterygota</taxon>
        <taxon>Neoptera</taxon>
        <taxon>Endopterygota</taxon>
        <taxon>Diptera</taxon>
        <taxon>Brachycera</taxon>
        <taxon>Muscomorpha</taxon>
        <taxon>Platypezoidea</taxon>
        <taxon>Phoridae</taxon>
        <taxon>Megaseliini</taxon>
        <taxon>Megaselia</taxon>
    </lineage>
</organism>
<evidence type="ECO:0000313" key="2">
    <source>
        <dbReference type="Proteomes" id="UP000015102"/>
    </source>
</evidence>
<dbReference type="EMBL" id="CAQQ02166207">
    <property type="status" value="NOT_ANNOTATED_CDS"/>
    <property type="molecule type" value="Genomic_DNA"/>
</dbReference>
<dbReference type="Proteomes" id="UP000015102">
    <property type="component" value="Unassembled WGS sequence"/>
</dbReference>
<dbReference type="EMBL" id="CAQQ02166206">
    <property type="status" value="NOT_ANNOTATED_CDS"/>
    <property type="molecule type" value="Genomic_DNA"/>
</dbReference>
<dbReference type="EnsemblMetazoa" id="MESCA009869-RA">
    <property type="protein sequence ID" value="MESCA009869-PA"/>
    <property type="gene ID" value="MESCA009869"/>
</dbReference>
<sequence>MSGSKELLVSTVFIRSIYSLEENSGSLSLEKSHKEYEKRYNLRSRPVKFDQGQTVFKRNVILSDKNKNLNAKLCPKFVKCLVRNVLSQNRYELENENGKFLGVYHAQDIRA</sequence>
<reference evidence="1" key="2">
    <citation type="submission" date="2015-06" db="UniProtKB">
        <authorList>
            <consortium name="EnsemblMetazoa"/>
        </authorList>
    </citation>
    <scope>IDENTIFICATION</scope>
</reference>
<dbReference type="OMA" id="KFLGVYH"/>